<sequence length="186" mass="19689">MRAGCGSTGLFCLPILVCPGGHGISCAARREARHLWFQVPGAVAASSITQWRSGRCCRAQSSSCSSHTAPAVLGLFLAARTCLSLGPAALIGGGFGTRRRTSVVVPDASSQAKRSAAHAPGRRLAGGAWVRITLISRHSDVWPSPRRYTARASKRSRSAISELPRLADCDGRPAWFAIPVVSRENI</sequence>
<name>A0A6A6SGF0_9PLEO</name>
<evidence type="ECO:0000313" key="2">
    <source>
        <dbReference type="EMBL" id="KAF2645324.1"/>
    </source>
</evidence>
<accession>A0A6A6SGF0</accession>
<dbReference type="EMBL" id="MU006777">
    <property type="protein sequence ID" value="KAF2645324.1"/>
    <property type="molecule type" value="Genomic_DNA"/>
</dbReference>
<dbReference type="Proteomes" id="UP000799753">
    <property type="component" value="Unassembled WGS sequence"/>
</dbReference>
<keyword evidence="3" id="KW-1185">Reference proteome</keyword>
<evidence type="ECO:0000313" key="3">
    <source>
        <dbReference type="Proteomes" id="UP000799753"/>
    </source>
</evidence>
<proteinExistence type="predicted"/>
<dbReference type="AlphaFoldDB" id="A0A6A6SGF0"/>
<gene>
    <name evidence="2" type="ORF">P280DRAFT_117239</name>
</gene>
<protein>
    <submittedName>
        <fullName evidence="2">Uncharacterized protein</fullName>
    </submittedName>
</protein>
<feature type="chain" id="PRO_5025535254" evidence="1">
    <location>
        <begin position="24"/>
        <end position="186"/>
    </location>
</feature>
<feature type="signal peptide" evidence="1">
    <location>
        <begin position="1"/>
        <end position="23"/>
    </location>
</feature>
<keyword evidence="1" id="KW-0732">Signal</keyword>
<evidence type="ECO:0000256" key="1">
    <source>
        <dbReference type="SAM" id="SignalP"/>
    </source>
</evidence>
<organism evidence="2 3">
    <name type="scientific">Massarina eburnea CBS 473.64</name>
    <dbReference type="NCBI Taxonomy" id="1395130"/>
    <lineage>
        <taxon>Eukaryota</taxon>
        <taxon>Fungi</taxon>
        <taxon>Dikarya</taxon>
        <taxon>Ascomycota</taxon>
        <taxon>Pezizomycotina</taxon>
        <taxon>Dothideomycetes</taxon>
        <taxon>Pleosporomycetidae</taxon>
        <taxon>Pleosporales</taxon>
        <taxon>Massarineae</taxon>
        <taxon>Massarinaceae</taxon>
        <taxon>Massarina</taxon>
    </lineage>
</organism>
<reference evidence="2" key="1">
    <citation type="journal article" date="2020" name="Stud. Mycol.">
        <title>101 Dothideomycetes genomes: a test case for predicting lifestyles and emergence of pathogens.</title>
        <authorList>
            <person name="Haridas S."/>
            <person name="Albert R."/>
            <person name="Binder M."/>
            <person name="Bloem J."/>
            <person name="Labutti K."/>
            <person name="Salamov A."/>
            <person name="Andreopoulos B."/>
            <person name="Baker S."/>
            <person name="Barry K."/>
            <person name="Bills G."/>
            <person name="Bluhm B."/>
            <person name="Cannon C."/>
            <person name="Castanera R."/>
            <person name="Culley D."/>
            <person name="Daum C."/>
            <person name="Ezra D."/>
            <person name="Gonzalez J."/>
            <person name="Henrissat B."/>
            <person name="Kuo A."/>
            <person name="Liang C."/>
            <person name="Lipzen A."/>
            <person name="Lutzoni F."/>
            <person name="Magnuson J."/>
            <person name="Mondo S."/>
            <person name="Nolan M."/>
            <person name="Ohm R."/>
            <person name="Pangilinan J."/>
            <person name="Park H.-J."/>
            <person name="Ramirez L."/>
            <person name="Alfaro M."/>
            <person name="Sun H."/>
            <person name="Tritt A."/>
            <person name="Yoshinaga Y."/>
            <person name="Zwiers L.-H."/>
            <person name="Turgeon B."/>
            <person name="Goodwin S."/>
            <person name="Spatafora J."/>
            <person name="Crous P."/>
            <person name="Grigoriev I."/>
        </authorList>
    </citation>
    <scope>NUCLEOTIDE SEQUENCE</scope>
    <source>
        <strain evidence="2">CBS 473.64</strain>
    </source>
</reference>